<organism evidence="6">
    <name type="scientific">uncultured Eubacteriales bacterium</name>
    <dbReference type="NCBI Taxonomy" id="172733"/>
    <lineage>
        <taxon>Bacteria</taxon>
        <taxon>Bacillati</taxon>
        <taxon>Bacillota</taxon>
        <taxon>Clostridia</taxon>
        <taxon>Eubacteriales</taxon>
        <taxon>environmental samples</taxon>
    </lineage>
</organism>
<name>A0A212JAT5_9FIRM</name>
<evidence type="ECO:0000256" key="2">
    <source>
        <dbReference type="ARBA" id="ARBA00022670"/>
    </source>
</evidence>
<evidence type="ECO:0000256" key="4">
    <source>
        <dbReference type="ARBA" id="ARBA00022807"/>
    </source>
</evidence>
<dbReference type="Pfam" id="PF00877">
    <property type="entry name" value="NLPC_P60"/>
    <property type="match status" value="1"/>
</dbReference>
<comment type="similarity">
    <text evidence="1">Belongs to the peptidase C40 family.</text>
</comment>
<evidence type="ECO:0000259" key="5">
    <source>
        <dbReference type="PROSITE" id="PS51935"/>
    </source>
</evidence>
<dbReference type="GO" id="GO:0008234">
    <property type="term" value="F:cysteine-type peptidase activity"/>
    <property type="evidence" value="ECO:0007669"/>
    <property type="project" value="UniProtKB-KW"/>
</dbReference>
<dbReference type="InterPro" id="IPR038765">
    <property type="entry name" value="Papain-like_cys_pep_sf"/>
</dbReference>
<evidence type="ECO:0000256" key="3">
    <source>
        <dbReference type="ARBA" id="ARBA00022801"/>
    </source>
</evidence>
<reference evidence="6" key="1">
    <citation type="submission" date="2016-04" db="EMBL/GenBank/DDBJ databases">
        <authorList>
            <person name="Evans L.H."/>
            <person name="Alamgir A."/>
            <person name="Owens N."/>
            <person name="Weber N.D."/>
            <person name="Virtaneva K."/>
            <person name="Barbian K."/>
            <person name="Babar A."/>
            <person name="Rosenke K."/>
        </authorList>
    </citation>
    <scope>NUCLEOTIDE SEQUENCE</scope>
    <source>
        <strain evidence="6">86</strain>
    </source>
</reference>
<proteinExistence type="inferred from homology"/>
<keyword evidence="3" id="KW-0378">Hydrolase</keyword>
<dbReference type="SUPFAM" id="SSF54001">
    <property type="entry name" value="Cysteine proteinases"/>
    <property type="match status" value="1"/>
</dbReference>
<feature type="domain" description="NlpC/P60" evidence="5">
    <location>
        <begin position="33"/>
        <end position="195"/>
    </location>
</feature>
<evidence type="ECO:0000313" key="6">
    <source>
        <dbReference type="EMBL" id="SBV96564.1"/>
    </source>
</evidence>
<dbReference type="AlphaFoldDB" id="A0A212JAT5"/>
<evidence type="ECO:0000256" key="1">
    <source>
        <dbReference type="ARBA" id="ARBA00007074"/>
    </source>
</evidence>
<dbReference type="PANTHER" id="PTHR47053:SF1">
    <property type="entry name" value="MUREIN DD-ENDOPEPTIDASE MEPH-RELATED"/>
    <property type="match status" value="1"/>
</dbReference>
<dbReference type="GO" id="GO:0006508">
    <property type="term" value="P:proteolysis"/>
    <property type="evidence" value="ECO:0007669"/>
    <property type="project" value="UniProtKB-KW"/>
</dbReference>
<dbReference type="InterPro" id="IPR000064">
    <property type="entry name" value="NLP_P60_dom"/>
</dbReference>
<dbReference type="EMBL" id="FLUN01000001">
    <property type="protein sequence ID" value="SBV96564.1"/>
    <property type="molecule type" value="Genomic_DNA"/>
</dbReference>
<keyword evidence="2" id="KW-0645">Protease</keyword>
<dbReference type="PANTHER" id="PTHR47053">
    <property type="entry name" value="MUREIN DD-ENDOPEPTIDASE MEPH-RELATED"/>
    <property type="match status" value="1"/>
</dbReference>
<sequence length="197" mass="20700">MRRRRPDAARHRAAVGLLLAGLVLPLLFRPRPAPLPERVVDAALSQVGRVGYFWGGKSLSTGPDPRWGMLTRVTSDGSDTTGQLLPFGLDCSGLVSWAATTAAGDPSAGAAIGEGVRAQYASAKPVPWEKARPGDLLFFPDLSHVGIVVGWSADGKLRVVHSSKTLGGVVLSEDASLIGFTAVGRPDIYKRFTGLSG</sequence>
<keyword evidence="4" id="KW-0788">Thiol protease</keyword>
<dbReference type="PROSITE" id="PS51935">
    <property type="entry name" value="NLPC_P60"/>
    <property type="match status" value="1"/>
</dbReference>
<accession>A0A212JAT5</accession>
<protein>
    <recommendedName>
        <fullName evidence="5">NlpC/P60 domain-containing protein</fullName>
    </recommendedName>
</protein>
<gene>
    <name evidence="6" type="ORF">KL86CLO1_10794</name>
</gene>
<dbReference type="InterPro" id="IPR051202">
    <property type="entry name" value="Peptidase_C40"/>
</dbReference>
<dbReference type="Gene3D" id="3.90.1720.10">
    <property type="entry name" value="endopeptidase domain like (from Nostoc punctiforme)"/>
    <property type="match status" value="1"/>
</dbReference>